<dbReference type="InterPro" id="IPR002298">
    <property type="entry name" value="DNA_polymerase_A"/>
</dbReference>
<dbReference type="PANTHER" id="PTHR10133:SF27">
    <property type="entry name" value="DNA POLYMERASE NU"/>
    <property type="match status" value="1"/>
</dbReference>
<evidence type="ECO:0000313" key="4">
    <source>
        <dbReference type="EMBL" id="DAD80862.1"/>
    </source>
</evidence>
<protein>
    <submittedName>
        <fullName evidence="4">DNA polymerase I</fullName>
    </submittedName>
</protein>
<dbReference type="InterPro" id="IPR043502">
    <property type="entry name" value="DNA/RNA_pol_sf"/>
</dbReference>
<evidence type="ECO:0000256" key="1">
    <source>
        <dbReference type="ARBA" id="ARBA00022705"/>
    </source>
</evidence>
<dbReference type="SMART" id="SM00482">
    <property type="entry name" value="POLAc"/>
    <property type="match status" value="1"/>
</dbReference>
<dbReference type="Pfam" id="PF00476">
    <property type="entry name" value="DNA_pol_A"/>
    <property type="match status" value="1"/>
</dbReference>
<proteinExistence type="predicted"/>
<dbReference type="PRINTS" id="PR00868">
    <property type="entry name" value="DNAPOLI"/>
</dbReference>
<dbReference type="GO" id="GO:0003887">
    <property type="term" value="F:DNA-directed DNA polymerase activity"/>
    <property type="evidence" value="ECO:0007669"/>
    <property type="project" value="InterPro"/>
</dbReference>
<dbReference type="GO" id="GO:0039693">
    <property type="term" value="P:viral DNA genome replication"/>
    <property type="evidence" value="ECO:0007669"/>
    <property type="project" value="UniProtKB-KW"/>
</dbReference>
<dbReference type="InterPro" id="IPR001098">
    <property type="entry name" value="DNA-dir_DNA_pol_A_palm_dom"/>
</dbReference>
<dbReference type="CDD" id="cd08642">
    <property type="entry name" value="DNA_pol_A_pol_I_A"/>
    <property type="match status" value="1"/>
</dbReference>
<dbReference type="Gene3D" id="1.10.150.20">
    <property type="entry name" value="5' to 3' exonuclease, C-terminal subdomain"/>
    <property type="match status" value="1"/>
</dbReference>
<dbReference type="Gene3D" id="3.30.70.370">
    <property type="match status" value="2"/>
</dbReference>
<dbReference type="GO" id="GO:0006261">
    <property type="term" value="P:DNA-templated DNA replication"/>
    <property type="evidence" value="ECO:0007669"/>
    <property type="project" value="InterPro"/>
</dbReference>
<evidence type="ECO:0000259" key="3">
    <source>
        <dbReference type="SMART" id="SM00482"/>
    </source>
</evidence>
<dbReference type="GO" id="GO:0003677">
    <property type="term" value="F:DNA binding"/>
    <property type="evidence" value="ECO:0007669"/>
    <property type="project" value="InterPro"/>
</dbReference>
<organism evidence="4">
    <name type="scientific">Siphoviridae sp. ctmAU6</name>
    <dbReference type="NCBI Taxonomy" id="2826451"/>
    <lineage>
        <taxon>Viruses</taxon>
        <taxon>Duplodnaviria</taxon>
        <taxon>Heunggongvirae</taxon>
        <taxon>Uroviricota</taxon>
        <taxon>Caudoviricetes</taxon>
    </lineage>
</organism>
<keyword evidence="1" id="KW-0235">DNA replication</keyword>
<reference evidence="4" key="1">
    <citation type="journal article" date="2021" name="Proc. Natl. Acad. Sci. U.S.A.">
        <title>A Catalog of Tens of Thousands of Viruses from Human Metagenomes Reveals Hidden Associations with Chronic Diseases.</title>
        <authorList>
            <person name="Tisza M.J."/>
            <person name="Buck C.B."/>
        </authorList>
    </citation>
    <scope>NUCLEOTIDE SEQUENCE</scope>
    <source>
        <strain evidence="4">CtmAU6</strain>
    </source>
</reference>
<sequence>MRTLSIDLETYCDLDLKKVGVYKYAEEAEILLFGYAYDDEMVNVIDLAQGEDIPEQVLRDLIDPAVLKTAYNAQFERVLLSHYLFGGETINSFYDDNYFLDPAQWQCTMVLSLNLGLYGSLAEDCRIFRLAEDKAKMNIGRKLIMEFSKPCKPTNTNGGRTRNLPKHDIQNWNLFKEYNKRDVEVERYLRKKMIKFKPTDFEQNLWVLDQQINDRGIGLDRHLADKAVEVDTDFRNRISAEAKDISNLDNPNSTEQLKHWVLEKEGFFPSKITKTTVLELLKIVKNKEVKDMLKLKMLLSKTSIKKYVAMQNAQCADGRIRGLLQFYGANRTGRWAGRLVQVQNLPRNFMSDLDDARELLKHDDAETFEIFYENVPNVLSQLIRTAFIPTKSNKFVVADFSAIEARVIAWLSGENWRMKVFADGGDIYCASASQMFHVPVVKHGINGELRQKGKIAELALGYQGSMGALKAMGADKMGLTDEELIDIVTKWRKASPNIVRLWSIVDKAAKQAINEKTKVKIHHNMAFYYRAGMLRICLPSGRELTYIRPRVENNKITYEGTNQVSRTWERLETYGGKLTENIVQAIARDCLAVAMIRLEQAGFKIVMHVHDEVILDCVAAGIDKSLELANKIMGTAIDWAPELILNADGYITKYYKKD</sequence>
<dbReference type="GO" id="GO:0006302">
    <property type="term" value="P:double-strand break repair"/>
    <property type="evidence" value="ECO:0007669"/>
    <property type="project" value="TreeGrafter"/>
</dbReference>
<keyword evidence="2" id="KW-1194">Viral DNA replication</keyword>
<name>A0A8S5MF20_9CAUD</name>
<feature type="domain" description="DNA-directed DNA polymerase family A palm" evidence="3">
    <location>
        <begin position="380"/>
        <end position="621"/>
    </location>
</feature>
<dbReference type="PANTHER" id="PTHR10133">
    <property type="entry name" value="DNA POLYMERASE I"/>
    <property type="match status" value="1"/>
</dbReference>
<dbReference type="EMBL" id="BK014889">
    <property type="protein sequence ID" value="DAD80862.1"/>
    <property type="molecule type" value="Genomic_DNA"/>
</dbReference>
<accession>A0A8S5MF20</accession>
<dbReference type="SUPFAM" id="SSF56672">
    <property type="entry name" value="DNA/RNA polymerases"/>
    <property type="match status" value="1"/>
</dbReference>
<evidence type="ECO:0000256" key="2">
    <source>
        <dbReference type="ARBA" id="ARBA00023109"/>
    </source>
</evidence>